<comment type="caution">
    <text evidence="7">Lacks conserved residue(s) required for the propagation of feature annotation.</text>
</comment>
<name>R7YSG8_CONA1</name>
<dbReference type="RefSeq" id="XP_007780167.1">
    <property type="nucleotide sequence ID" value="XM_007781977.1"/>
</dbReference>
<keyword evidence="4" id="KW-0732">Signal</keyword>
<evidence type="ECO:0000256" key="2">
    <source>
        <dbReference type="ARBA" id="ARBA00022502"/>
    </source>
</evidence>
<feature type="transmembrane region" description="Helical" evidence="7">
    <location>
        <begin position="189"/>
        <end position="208"/>
    </location>
</feature>
<evidence type="ECO:0000256" key="1">
    <source>
        <dbReference type="ARBA" id="ARBA00004127"/>
    </source>
</evidence>
<keyword evidence="6 7" id="KW-0472">Membrane</keyword>
<dbReference type="Proteomes" id="UP000016924">
    <property type="component" value="Unassembled WGS sequence"/>
</dbReference>
<keyword evidence="7" id="KW-0256">Endoplasmic reticulum</keyword>
<dbReference type="PANTHER" id="PTHR13148:SF0">
    <property type="entry name" value="POST-GPI ATTACHMENT TO PROTEINS FACTOR 3"/>
    <property type="match status" value="1"/>
</dbReference>
<dbReference type="STRING" id="1168221.R7YSG8"/>
<feature type="transmembrane region" description="Helical" evidence="7">
    <location>
        <begin position="343"/>
        <end position="361"/>
    </location>
</feature>
<evidence type="ECO:0000256" key="3">
    <source>
        <dbReference type="ARBA" id="ARBA00022692"/>
    </source>
</evidence>
<evidence type="ECO:0000256" key="6">
    <source>
        <dbReference type="ARBA" id="ARBA00023136"/>
    </source>
</evidence>
<dbReference type="PANTHER" id="PTHR13148">
    <property type="entry name" value="PER1-RELATED"/>
    <property type="match status" value="1"/>
</dbReference>
<feature type="transmembrane region" description="Helical" evidence="7">
    <location>
        <begin position="157"/>
        <end position="177"/>
    </location>
</feature>
<comment type="subcellular location">
    <subcellularLocation>
        <location evidence="1">Endomembrane system</location>
        <topology evidence="1">Multi-pass membrane protein</topology>
    </subcellularLocation>
    <subcellularLocation>
        <location evidence="7">Endoplasmic reticulum membrane</location>
        <topology evidence="7">Multi-pass membrane protein</topology>
    </subcellularLocation>
</comment>
<keyword evidence="3 7" id="KW-0812">Transmembrane</keyword>
<dbReference type="OMA" id="DFMIEDC"/>
<evidence type="ECO:0000256" key="4">
    <source>
        <dbReference type="ARBA" id="ARBA00022729"/>
    </source>
</evidence>
<feature type="transmembrane region" description="Helical" evidence="7">
    <location>
        <begin position="251"/>
        <end position="272"/>
    </location>
</feature>
<dbReference type="GO" id="GO:0006506">
    <property type="term" value="P:GPI anchor biosynthetic process"/>
    <property type="evidence" value="ECO:0007669"/>
    <property type="project" value="UniProtKB-KW"/>
</dbReference>
<protein>
    <recommendedName>
        <fullName evidence="7">Post-GPI attachment to proteins factor 3</fullName>
    </recommendedName>
</protein>
<feature type="region of interest" description="Disordered" evidence="8">
    <location>
        <begin position="1"/>
        <end position="38"/>
    </location>
</feature>
<dbReference type="GeneID" id="19901395"/>
<sequence length="376" mass="42869">MSRQTRDATSKPWPSPGFSLGNTPQADGKCRQHPIAGKPSALPRSNMIIRSTPAWLLVPAALLLCFTAAVHASLGDRLPDFRECVKVCIQANCENDPTPIPLHHRLLLWTCPSECDYACQHITTDTRLSRDPPYRQPILQFHGKWPFYRFLGMQEPFSVAFSLLNFLAHYTGMAALRERIPASYPLRKYYLLFGYFGLASWSFSMLFHARDYPLTEKLDYFAAGASVLYGLYYTPIRIFRLDQPTSASHASLLRLWTALCIALYAAHVSYLALWRWDYTYNMAANVAVGIIQNVLWSCFSVARYRSLKRTWAAWPGLIVAWIVVAMSLELLDFPPWRGVLDAHALWHLGTVGPTVWWYSFLIRDAQEDLQGTRLKA</sequence>
<reference evidence="10" key="1">
    <citation type="submission" date="2012-06" db="EMBL/GenBank/DDBJ databases">
        <title>The genome sequence of Coniosporium apollinis CBS 100218.</title>
        <authorList>
            <consortium name="The Broad Institute Genome Sequencing Platform"/>
            <person name="Cuomo C."/>
            <person name="Gorbushina A."/>
            <person name="Noack S."/>
            <person name="Walker B."/>
            <person name="Young S.K."/>
            <person name="Zeng Q."/>
            <person name="Gargeya S."/>
            <person name="Fitzgerald M."/>
            <person name="Haas B."/>
            <person name="Abouelleil A."/>
            <person name="Alvarado L."/>
            <person name="Arachchi H.M."/>
            <person name="Berlin A.M."/>
            <person name="Chapman S.B."/>
            <person name="Goldberg J."/>
            <person name="Griggs A."/>
            <person name="Gujja S."/>
            <person name="Hansen M."/>
            <person name="Howarth C."/>
            <person name="Imamovic A."/>
            <person name="Larimer J."/>
            <person name="McCowan C."/>
            <person name="Montmayeur A."/>
            <person name="Murphy C."/>
            <person name="Neiman D."/>
            <person name="Pearson M."/>
            <person name="Priest M."/>
            <person name="Roberts A."/>
            <person name="Saif S."/>
            <person name="Shea T."/>
            <person name="Sisk P."/>
            <person name="Sykes S."/>
            <person name="Wortman J."/>
            <person name="Nusbaum C."/>
            <person name="Birren B."/>
        </authorList>
    </citation>
    <scope>NUCLEOTIDE SEQUENCE [LARGE SCALE GENOMIC DNA]</scope>
    <source>
        <strain evidence="10">CBS 100218</strain>
    </source>
</reference>
<keyword evidence="5 7" id="KW-1133">Transmembrane helix</keyword>
<dbReference type="InterPro" id="IPR007217">
    <property type="entry name" value="Per1-like"/>
</dbReference>
<dbReference type="OrthoDB" id="419770at2759"/>
<keyword evidence="2 7" id="KW-0337">GPI-anchor biosynthesis</keyword>
<evidence type="ECO:0000313" key="9">
    <source>
        <dbReference type="EMBL" id="EON64850.1"/>
    </source>
</evidence>
<evidence type="ECO:0000256" key="5">
    <source>
        <dbReference type="ARBA" id="ARBA00022989"/>
    </source>
</evidence>
<feature type="transmembrane region" description="Helical" evidence="7">
    <location>
        <begin position="278"/>
        <end position="299"/>
    </location>
</feature>
<evidence type="ECO:0000256" key="7">
    <source>
        <dbReference type="RuleBase" id="RU365066"/>
    </source>
</evidence>
<dbReference type="GO" id="GO:0000329">
    <property type="term" value="C:fungal-type vacuole membrane"/>
    <property type="evidence" value="ECO:0007669"/>
    <property type="project" value="EnsemblFungi"/>
</dbReference>
<keyword evidence="10" id="KW-1185">Reference proteome</keyword>
<evidence type="ECO:0000256" key="8">
    <source>
        <dbReference type="SAM" id="MobiDB-lite"/>
    </source>
</evidence>
<gene>
    <name evidence="9" type="ORF">W97_04084</name>
</gene>
<dbReference type="eggNOG" id="KOG2970">
    <property type="taxonomic scope" value="Eukaryota"/>
</dbReference>
<evidence type="ECO:0000313" key="10">
    <source>
        <dbReference type="Proteomes" id="UP000016924"/>
    </source>
</evidence>
<comment type="function">
    <text evidence="7">Involved in the lipid remodeling steps of GPI-anchor maturation.</text>
</comment>
<feature type="transmembrane region" description="Helical" evidence="7">
    <location>
        <begin position="220"/>
        <end position="239"/>
    </location>
</feature>
<dbReference type="HOGENOM" id="CLU_032917_1_1_1"/>
<dbReference type="EMBL" id="JH767570">
    <property type="protein sequence ID" value="EON64850.1"/>
    <property type="molecule type" value="Genomic_DNA"/>
</dbReference>
<comment type="similarity">
    <text evidence="7">Belongs to the PGAP3 family.</text>
</comment>
<dbReference type="GO" id="GO:0016788">
    <property type="term" value="F:hydrolase activity, acting on ester bonds"/>
    <property type="evidence" value="ECO:0007669"/>
    <property type="project" value="TreeGrafter"/>
</dbReference>
<dbReference type="AlphaFoldDB" id="R7YSG8"/>
<dbReference type="Pfam" id="PF04080">
    <property type="entry name" value="Per1"/>
    <property type="match status" value="1"/>
</dbReference>
<organism evidence="9 10">
    <name type="scientific">Coniosporium apollinis (strain CBS 100218)</name>
    <name type="common">Rock-inhabiting black yeast</name>
    <dbReference type="NCBI Taxonomy" id="1168221"/>
    <lineage>
        <taxon>Eukaryota</taxon>
        <taxon>Fungi</taxon>
        <taxon>Dikarya</taxon>
        <taxon>Ascomycota</taxon>
        <taxon>Pezizomycotina</taxon>
        <taxon>Dothideomycetes</taxon>
        <taxon>Dothideomycetes incertae sedis</taxon>
        <taxon>Coniosporium</taxon>
    </lineage>
</organism>
<dbReference type="GO" id="GO:0030026">
    <property type="term" value="P:intracellular manganese ion homeostasis"/>
    <property type="evidence" value="ECO:0007669"/>
    <property type="project" value="EnsemblFungi"/>
</dbReference>
<dbReference type="GO" id="GO:0005789">
    <property type="term" value="C:endoplasmic reticulum membrane"/>
    <property type="evidence" value="ECO:0007669"/>
    <property type="project" value="UniProtKB-SubCell"/>
</dbReference>
<proteinExistence type="inferred from homology"/>
<feature type="transmembrane region" description="Helical" evidence="7">
    <location>
        <begin position="54"/>
        <end position="74"/>
    </location>
</feature>
<feature type="transmembrane region" description="Helical" evidence="7">
    <location>
        <begin position="311"/>
        <end position="331"/>
    </location>
</feature>
<accession>R7YSG8</accession>